<evidence type="ECO:0000256" key="1">
    <source>
        <dbReference type="SAM" id="Phobius"/>
    </source>
</evidence>
<comment type="caution">
    <text evidence="2">The sequence shown here is derived from an EMBL/GenBank/DDBJ whole genome shotgun (WGS) entry which is preliminary data.</text>
</comment>
<reference evidence="2 3" key="1">
    <citation type="submission" date="2020-06" db="EMBL/GenBank/DDBJ databases">
        <title>Haloterrigena sp. nov., an extremely halophilic archaeon isolated from a saline sediment.</title>
        <authorList>
            <person name="Liu B.-B."/>
        </authorList>
    </citation>
    <scope>NUCLEOTIDE SEQUENCE [LARGE SCALE GENOMIC DNA]</scope>
    <source>
        <strain evidence="2 3">SYSU A558-1</strain>
    </source>
</reference>
<protein>
    <submittedName>
        <fullName evidence="2">Uncharacterized protein</fullName>
    </submittedName>
</protein>
<evidence type="ECO:0000313" key="3">
    <source>
        <dbReference type="Proteomes" id="UP001016761"/>
    </source>
</evidence>
<sequence>MTPFPITTAALAAIVGLWALAAVGVGVVDLATRLRAGRVRAPSGLEEADSE</sequence>
<keyword evidence="3" id="KW-1185">Reference proteome</keyword>
<dbReference type="EMBL" id="JABUQZ010000003">
    <property type="protein sequence ID" value="NUC74978.1"/>
    <property type="molecule type" value="Genomic_DNA"/>
</dbReference>
<keyword evidence="1" id="KW-0472">Membrane</keyword>
<evidence type="ECO:0000313" key="2">
    <source>
        <dbReference type="EMBL" id="NUC74978.1"/>
    </source>
</evidence>
<organism evidence="2 3">
    <name type="scientific">Haloterrigena gelatinilytica</name>
    <dbReference type="NCBI Taxonomy" id="2741724"/>
    <lineage>
        <taxon>Archaea</taxon>
        <taxon>Methanobacteriati</taxon>
        <taxon>Methanobacteriota</taxon>
        <taxon>Stenosarchaea group</taxon>
        <taxon>Halobacteria</taxon>
        <taxon>Halobacteriales</taxon>
        <taxon>Natrialbaceae</taxon>
        <taxon>Haloterrigena</taxon>
    </lineage>
</organism>
<name>A0ABX2LJC0_9EURY</name>
<keyword evidence="1" id="KW-0812">Transmembrane</keyword>
<dbReference type="Proteomes" id="UP001016761">
    <property type="component" value="Unassembled WGS sequence"/>
</dbReference>
<gene>
    <name evidence="2" type="ORF">HTZ84_22195</name>
</gene>
<dbReference type="RefSeq" id="WP_174682816.1">
    <property type="nucleotide sequence ID" value="NZ_JABUQZ010000003.1"/>
</dbReference>
<accession>A0ABX2LJC0</accession>
<keyword evidence="1" id="KW-1133">Transmembrane helix</keyword>
<feature type="transmembrane region" description="Helical" evidence="1">
    <location>
        <begin position="6"/>
        <end position="31"/>
    </location>
</feature>
<proteinExistence type="predicted"/>